<reference evidence="1" key="1">
    <citation type="submission" date="2023-04" db="EMBL/GenBank/DDBJ databases">
        <title>Draft Genome sequencing of Naganishia species isolated from polar environments using Oxford Nanopore Technology.</title>
        <authorList>
            <person name="Leo P."/>
            <person name="Venkateswaran K."/>
        </authorList>
    </citation>
    <scope>NUCLEOTIDE SEQUENCE</scope>
    <source>
        <strain evidence="1">MNA-CCFEE 5261</strain>
    </source>
</reference>
<evidence type="ECO:0000313" key="1">
    <source>
        <dbReference type="EMBL" id="KAJ9103376.1"/>
    </source>
</evidence>
<comment type="caution">
    <text evidence="1">The sequence shown here is derived from an EMBL/GenBank/DDBJ whole genome shotgun (WGS) entry which is preliminary data.</text>
</comment>
<protein>
    <submittedName>
        <fullName evidence="1">Uncharacterized protein</fullName>
    </submittedName>
</protein>
<evidence type="ECO:0000313" key="2">
    <source>
        <dbReference type="Proteomes" id="UP001241377"/>
    </source>
</evidence>
<sequence length="204" mass="23000">MKEEYDMTVPQLPTDVIGLIAEELQSRFHFRTCANLNMSCRDVFEQTLPILWKLVIFRKSAQVEDPGNWSRFTKSSGAKYIEFLINLDDAETQQLPPPREYDEPPPHGATDPPADRCKAILCGRKGMVPKQLYAYLWKGYRYGGRDVVGLLIALNLLLDISRPQGSADTGTLKGHLHLIPMSKHLSHPPLHRITSQCSVAGEMD</sequence>
<keyword evidence="2" id="KW-1185">Reference proteome</keyword>
<gene>
    <name evidence="1" type="ORF">QFC19_004475</name>
</gene>
<proteinExistence type="predicted"/>
<dbReference type="EMBL" id="JASBWR010000047">
    <property type="protein sequence ID" value="KAJ9103376.1"/>
    <property type="molecule type" value="Genomic_DNA"/>
</dbReference>
<accession>A0ACC2VXP7</accession>
<organism evidence="1 2">
    <name type="scientific">Naganishia cerealis</name>
    <dbReference type="NCBI Taxonomy" id="610337"/>
    <lineage>
        <taxon>Eukaryota</taxon>
        <taxon>Fungi</taxon>
        <taxon>Dikarya</taxon>
        <taxon>Basidiomycota</taxon>
        <taxon>Agaricomycotina</taxon>
        <taxon>Tremellomycetes</taxon>
        <taxon>Filobasidiales</taxon>
        <taxon>Filobasidiaceae</taxon>
        <taxon>Naganishia</taxon>
    </lineage>
</organism>
<dbReference type="Proteomes" id="UP001241377">
    <property type="component" value="Unassembled WGS sequence"/>
</dbReference>
<name>A0ACC2VXP7_9TREE</name>